<evidence type="ECO:0000256" key="2">
    <source>
        <dbReference type="ARBA" id="ARBA00022857"/>
    </source>
</evidence>
<protein>
    <submittedName>
        <fullName evidence="4">Short-chain dehydrogenase/reductase tropG</fullName>
    </submittedName>
</protein>
<dbReference type="EMBL" id="QGMG01000095">
    <property type="protein sequence ID" value="TVY57392.1"/>
    <property type="molecule type" value="Genomic_DNA"/>
</dbReference>
<dbReference type="PANTHER" id="PTHR24320:SF252">
    <property type="entry name" value="DEHYDROGENASE_REDUCTASE FAMILY PROTEIN, PUTATIVE (AFU_ORTHOLOGUE AFUA_3G08550)-RELATED"/>
    <property type="match status" value="1"/>
</dbReference>
<sequence length="370" mass="40307">MNIAPSEDLKVSEAILIKDQLGDPIDNILHLTFHFFLKMLAYRNKFALPSLPPPDSFKGQHILITGASSGLGLASAVHFVNLGASSVIITARTTAKGLAAKAEIETATNTVGKDVVKVMELDMSTFAGTLAFAERVKAEVKELDVVLLNAGIFPTSFRLSQEGWEESIQVHVLGTGLLALELLPWLKKLGGGKKHMSFVASGNHRTVKIRKADGWPQEDVLGFWSQNENFGKMEMYSVSKLLEQYVVNEIAKLSSPEVIVNPLCPGSVKTDLAREFKTNFLMSMAVNGYMNIMSKTAAGGARSLVLTALTPPEDNGKHITHYQSDKDYKNAVQHNVLGPEGQKMQTQVWKEVLDILEKAVPGVKSIAHAA</sequence>
<dbReference type="Gene3D" id="3.40.50.720">
    <property type="entry name" value="NAD(P)-binding Rossmann-like Domain"/>
    <property type="match status" value="1"/>
</dbReference>
<keyword evidence="3" id="KW-0560">Oxidoreductase</keyword>
<dbReference type="Proteomes" id="UP000481288">
    <property type="component" value="Unassembled WGS sequence"/>
</dbReference>
<evidence type="ECO:0000256" key="1">
    <source>
        <dbReference type="ARBA" id="ARBA00006484"/>
    </source>
</evidence>
<dbReference type="OrthoDB" id="542013at2759"/>
<comment type="caution">
    <text evidence="4">The sequence shown here is derived from an EMBL/GenBank/DDBJ whole genome shotgun (WGS) entry which is preliminary data.</text>
</comment>
<evidence type="ECO:0000313" key="4">
    <source>
        <dbReference type="EMBL" id="TVY57392.1"/>
    </source>
</evidence>
<dbReference type="Pfam" id="PF00106">
    <property type="entry name" value="adh_short"/>
    <property type="match status" value="1"/>
</dbReference>
<keyword evidence="5" id="KW-1185">Reference proteome</keyword>
<dbReference type="PRINTS" id="PR00081">
    <property type="entry name" value="GDHRDH"/>
</dbReference>
<proteinExistence type="inferred from homology"/>
<dbReference type="AlphaFoldDB" id="A0A7D8UWI8"/>
<keyword evidence="2" id="KW-0521">NADP</keyword>
<dbReference type="InterPro" id="IPR002347">
    <property type="entry name" value="SDR_fam"/>
</dbReference>
<comment type="similarity">
    <text evidence="1">Belongs to the short-chain dehydrogenases/reductases (SDR) family.</text>
</comment>
<accession>A0A7D8UWI8</accession>
<dbReference type="SUPFAM" id="SSF51735">
    <property type="entry name" value="NAD(P)-binding Rossmann-fold domains"/>
    <property type="match status" value="1"/>
</dbReference>
<name>A0A7D8UWI8_9HELO</name>
<dbReference type="InterPro" id="IPR036291">
    <property type="entry name" value="NAD(P)-bd_dom_sf"/>
</dbReference>
<evidence type="ECO:0000256" key="3">
    <source>
        <dbReference type="ARBA" id="ARBA00023002"/>
    </source>
</evidence>
<organism evidence="4 5">
    <name type="scientific">Lachnellula cervina</name>
    <dbReference type="NCBI Taxonomy" id="1316786"/>
    <lineage>
        <taxon>Eukaryota</taxon>
        <taxon>Fungi</taxon>
        <taxon>Dikarya</taxon>
        <taxon>Ascomycota</taxon>
        <taxon>Pezizomycotina</taxon>
        <taxon>Leotiomycetes</taxon>
        <taxon>Helotiales</taxon>
        <taxon>Lachnaceae</taxon>
        <taxon>Lachnellula</taxon>
    </lineage>
</organism>
<gene>
    <name evidence="4" type="primary">tropG_0</name>
    <name evidence="4" type="ORF">LCER1_G000827</name>
</gene>
<evidence type="ECO:0000313" key="5">
    <source>
        <dbReference type="Proteomes" id="UP000481288"/>
    </source>
</evidence>
<dbReference type="GO" id="GO:0016491">
    <property type="term" value="F:oxidoreductase activity"/>
    <property type="evidence" value="ECO:0007669"/>
    <property type="project" value="UniProtKB-KW"/>
</dbReference>
<dbReference type="PANTHER" id="PTHR24320">
    <property type="entry name" value="RETINOL DEHYDROGENASE"/>
    <property type="match status" value="1"/>
</dbReference>
<reference evidence="4 5" key="1">
    <citation type="submission" date="2018-05" db="EMBL/GenBank/DDBJ databases">
        <title>Whole genome sequencing for identification of molecular markers to develop diagnostic detection tools for the regulated plant pathogen Lachnellula willkommii.</title>
        <authorList>
            <person name="Giroux E."/>
            <person name="Bilodeau G."/>
        </authorList>
    </citation>
    <scope>NUCLEOTIDE SEQUENCE [LARGE SCALE GENOMIC DNA]</scope>
    <source>
        <strain evidence="4 5">CBS 625.97</strain>
    </source>
</reference>